<dbReference type="GO" id="GO:0003824">
    <property type="term" value="F:catalytic activity"/>
    <property type="evidence" value="ECO:0007669"/>
    <property type="project" value="InterPro"/>
</dbReference>
<proteinExistence type="predicted"/>
<dbReference type="EMBL" id="FMSV02000511">
    <property type="protein sequence ID" value="SEH06870.1"/>
    <property type="molecule type" value="Genomic_DNA"/>
</dbReference>
<feature type="domain" description="Phosphoadenosine phosphosulphate reductase" evidence="1">
    <location>
        <begin position="10"/>
        <end position="116"/>
    </location>
</feature>
<evidence type="ECO:0000313" key="2">
    <source>
        <dbReference type="EMBL" id="SEH06870.1"/>
    </source>
</evidence>
<dbReference type="SUPFAM" id="SSF52402">
    <property type="entry name" value="Adenine nucleotide alpha hydrolases-like"/>
    <property type="match status" value="1"/>
</dbReference>
<accession>A0A1H6F9T9</accession>
<dbReference type="PANTHER" id="PTHR43196:SF2">
    <property type="entry name" value="PHOSPHOADENOSINE PHOSPHOSULFATE REDUCTASE"/>
    <property type="match status" value="1"/>
</dbReference>
<dbReference type="PANTHER" id="PTHR43196">
    <property type="entry name" value="SULFATE ADENYLYLTRANSFERASE SUBUNIT 2"/>
    <property type="match status" value="1"/>
</dbReference>
<dbReference type="AlphaFoldDB" id="A0A1H6F9T9"/>
<dbReference type="Pfam" id="PF01507">
    <property type="entry name" value="PAPS_reduct"/>
    <property type="match status" value="1"/>
</dbReference>
<dbReference type="InterPro" id="IPR002500">
    <property type="entry name" value="PAPS_reduct_dom"/>
</dbReference>
<sequence length="264" mass="30845">MEKPIRHLLGLSGGKDSAALAIYMKEKVPEMEYFFADTGSELPETLEFVNIMQDYLGKEITRINSGRDFEHFLKLKGNFLPNAHFRWCTQYMKLAPFEKFVGTDKAITYVGIRADELYREGYLVSNKSNIQAKYPFKEDGLLKEDILRILEDSGVGIPKYYNWRSRSGCYFCFFQRKEEWVGLYENHPELFEKARVYEQFHHERGRNYTWSPGESLDHIIARADKIKAEAEVRYDAKRAKNLFEAVLQEEDDAPEDQSCPICSI</sequence>
<dbReference type="RefSeq" id="WP_286019397.1">
    <property type="nucleotide sequence ID" value="NZ_FMSV02000511.1"/>
</dbReference>
<name>A0A1H6F9T9_9GAMM</name>
<organism evidence="2 3">
    <name type="scientific">Candidatus Venteria ishoeyi</name>
    <dbReference type="NCBI Taxonomy" id="1899563"/>
    <lineage>
        <taxon>Bacteria</taxon>
        <taxon>Pseudomonadati</taxon>
        <taxon>Pseudomonadota</taxon>
        <taxon>Gammaproteobacteria</taxon>
        <taxon>Thiotrichales</taxon>
        <taxon>Thiotrichaceae</taxon>
        <taxon>Venteria</taxon>
    </lineage>
</organism>
<evidence type="ECO:0000313" key="3">
    <source>
        <dbReference type="Proteomes" id="UP000236724"/>
    </source>
</evidence>
<dbReference type="InterPro" id="IPR014729">
    <property type="entry name" value="Rossmann-like_a/b/a_fold"/>
</dbReference>
<keyword evidence="3" id="KW-1185">Reference proteome</keyword>
<reference evidence="2 3" key="1">
    <citation type="submission" date="2016-10" db="EMBL/GenBank/DDBJ databases">
        <authorList>
            <person name="de Groot N.N."/>
        </authorList>
    </citation>
    <scope>NUCLEOTIDE SEQUENCE [LARGE SCALE GENOMIC DNA]</scope>
    <source>
        <strain evidence="2">MBHS1</strain>
    </source>
</reference>
<evidence type="ECO:0000259" key="1">
    <source>
        <dbReference type="Pfam" id="PF01507"/>
    </source>
</evidence>
<gene>
    <name evidence="2" type="ORF">MBHS_02736</name>
</gene>
<dbReference type="Proteomes" id="UP000236724">
    <property type="component" value="Unassembled WGS sequence"/>
</dbReference>
<dbReference type="Gene3D" id="3.40.50.620">
    <property type="entry name" value="HUPs"/>
    <property type="match status" value="1"/>
</dbReference>
<protein>
    <recommendedName>
        <fullName evidence="1">Phosphoadenosine phosphosulphate reductase domain-containing protein</fullName>
    </recommendedName>
</protein>
<dbReference type="InterPro" id="IPR050128">
    <property type="entry name" value="Sulfate_adenylyltrnsfr_sub2"/>
</dbReference>